<feature type="region of interest" description="Disordered" evidence="2">
    <location>
        <begin position="101"/>
        <end position="163"/>
    </location>
</feature>
<keyword evidence="1" id="KW-0479">Metal-binding</keyword>
<dbReference type="PROSITE" id="PS00028">
    <property type="entry name" value="ZINC_FINGER_C2H2_1"/>
    <property type="match status" value="1"/>
</dbReference>
<dbReference type="PANTHER" id="PTHR14112:SF1">
    <property type="entry name" value="KRAB-RELATED DOMAIN-CONTAINING PROTEIN"/>
    <property type="match status" value="1"/>
</dbReference>
<evidence type="ECO:0000259" key="3">
    <source>
        <dbReference type="PROSITE" id="PS50157"/>
    </source>
</evidence>
<reference evidence="4" key="2">
    <citation type="submission" date="2021-01" db="UniProtKB">
        <authorList>
            <consortium name="EnsemblMetazoa"/>
        </authorList>
    </citation>
    <scope>IDENTIFICATION</scope>
</reference>
<dbReference type="PANTHER" id="PTHR14112">
    <property type="entry name" value="SYNOVIAL SARCOMA, X MEMBER"/>
    <property type="match status" value="1"/>
</dbReference>
<accession>A0A7M7PCV5</accession>
<keyword evidence="1" id="KW-0862">Zinc</keyword>
<dbReference type="EnsemblMetazoa" id="XM_030993462">
    <property type="protein sequence ID" value="XP_030849322"/>
    <property type="gene ID" value="LOC100892554"/>
</dbReference>
<dbReference type="Proteomes" id="UP000007110">
    <property type="component" value="Unassembled WGS sequence"/>
</dbReference>
<dbReference type="GO" id="GO:0008270">
    <property type="term" value="F:zinc ion binding"/>
    <property type="evidence" value="ECO:0007669"/>
    <property type="project" value="UniProtKB-KW"/>
</dbReference>
<feature type="region of interest" description="Disordered" evidence="2">
    <location>
        <begin position="50"/>
        <end position="79"/>
    </location>
</feature>
<keyword evidence="1" id="KW-0863">Zinc-finger</keyword>
<dbReference type="AlphaFoldDB" id="A0A7M7PCV5"/>
<dbReference type="GeneID" id="100892554"/>
<dbReference type="InParanoid" id="A0A7M7PCV5"/>
<evidence type="ECO:0000256" key="1">
    <source>
        <dbReference type="PROSITE-ProRule" id="PRU00042"/>
    </source>
</evidence>
<dbReference type="EnsemblMetazoa" id="XM_030993463">
    <property type="protein sequence ID" value="XP_030849323"/>
    <property type="gene ID" value="LOC100892554"/>
</dbReference>
<evidence type="ECO:0000256" key="2">
    <source>
        <dbReference type="SAM" id="MobiDB-lite"/>
    </source>
</evidence>
<keyword evidence="5" id="KW-1185">Reference proteome</keyword>
<dbReference type="RefSeq" id="XP_030849322.1">
    <property type="nucleotide sequence ID" value="XM_030993462.1"/>
</dbReference>
<dbReference type="OrthoDB" id="10067611at2759"/>
<evidence type="ECO:0000313" key="5">
    <source>
        <dbReference type="Proteomes" id="UP000007110"/>
    </source>
</evidence>
<protein>
    <recommendedName>
        <fullName evidence="3">C2H2-type domain-containing protein</fullName>
    </recommendedName>
</protein>
<name>A0A7M7PCV5_STRPU</name>
<organism evidence="4 5">
    <name type="scientific">Strongylocentrotus purpuratus</name>
    <name type="common">Purple sea urchin</name>
    <dbReference type="NCBI Taxonomy" id="7668"/>
    <lineage>
        <taxon>Eukaryota</taxon>
        <taxon>Metazoa</taxon>
        <taxon>Echinodermata</taxon>
        <taxon>Eleutherozoa</taxon>
        <taxon>Echinozoa</taxon>
        <taxon>Echinoidea</taxon>
        <taxon>Euechinoidea</taxon>
        <taxon>Echinacea</taxon>
        <taxon>Camarodonta</taxon>
        <taxon>Echinidea</taxon>
        <taxon>Strongylocentrotidae</taxon>
        <taxon>Strongylocentrotus</taxon>
    </lineage>
</organism>
<dbReference type="PROSITE" id="PS50157">
    <property type="entry name" value="ZINC_FINGER_C2H2_2"/>
    <property type="match status" value="1"/>
</dbReference>
<dbReference type="RefSeq" id="XP_030849323.1">
    <property type="nucleotide sequence ID" value="XM_030993463.1"/>
</dbReference>
<evidence type="ECO:0000313" key="4">
    <source>
        <dbReference type="EnsemblMetazoa" id="XP_030849323"/>
    </source>
</evidence>
<dbReference type="InterPro" id="IPR013087">
    <property type="entry name" value="Znf_C2H2_type"/>
</dbReference>
<proteinExistence type="predicted"/>
<dbReference type="KEGG" id="spu:100892554"/>
<feature type="domain" description="C2H2-type" evidence="3">
    <location>
        <begin position="173"/>
        <end position="203"/>
    </location>
</feature>
<reference evidence="5" key="1">
    <citation type="submission" date="2015-02" db="EMBL/GenBank/DDBJ databases">
        <title>Genome sequencing for Strongylocentrotus purpuratus.</title>
        <authorList>
            <person name="Murali S."/>
            <person name="Liu Y."/>
            <person name="Vee V."/>
            <person name="English A."/>
            <person name="Wang M."/>
            <person name="Skinner E."/>
            <person name="Han Y."/>
            <person name="Muzny D.M."/>
            <person name="Worley K.C."/>
            <person name="Gibbs R.A."/>
        </authorList>
    </citation>
    <scope>NUCLEOTIDE SEQUENCE</scope>
</reference>
<sequence>MPLPANDDYSAVQAYFTAKEWAETSDYEKLRLKNIKENYEMLLEVGLQVDSPPDFMRPRRGRKKQIVEESDSKDEEWKQKKAKKKSIGLYLFNAGIQVSPSEFMRPRHGRKKQIVEESDSENEECKQKKAKKRSRDRRKEKPQPATRQSRYPKRAVSRKSYNKEHVPDDSGVYRCEYCGSLYAIPLVLAKHLKYKHGHYGIVPPAGAPKKDILQFIKGEIRSTKKNMYVITVARHLIKLVISQNINVSILVRNPISAINVVLRH</sequence>